<evidence type="ECO:0000313" key="5">
    <source>
        <dbReference type="Proteomes" id="UP000030665"/>
    </source>
</evidence>
<keyword evidence="2" id="KW-0732">Signal</keyword>
<keyword evidence="5" id="KW-1185">Reference proteome</keyword>
<dbReference type="PANTHER" id="PTHR35572">
    <property type="entry name" value="PROTEIN CBG04538-RELATED"/>
    <property type="match status" value="1"/>
</dbReference>
<feature type="region of interest" description="Disordered" evidence="1">
    <location>
        <begin position="53"/>
        <end position="74"/>
    </location>
</feature>
<organism evidence="4 5">
    <name type="scientific">Trichuris trichiura</name>
    <name type="common">Whipworm</name>
    <name type="synonym">Trichocephalus trichiurus</name>
    <dbReference type="NCBI Taxonomy" id="36087"/>
    <lineage>
        <taxon>Eukaryota</taxon>
        <taxon>Metazoa</taxon>
        <taxon>Ecdysozoa</taxon>
        <taxon>Nematoda</taxon>
        <taxon>Enoplea</taxon>
        <taxon>Dorylaimia</taxon>
        <taxon>Trichinellida</taxon>
        <taxon>Trichuridae</taxon>
        <taxon>Trichuris</taxon>
    </lineage>
</organism>
<evidence type="ECO:0000256" key="2">
    <source>
        <dbReference type="SAM" id="SignalP"/>
    </source>
</evidence>
<sequence>MERKFSMFLVFHAIFFLAASYPRETSNKVSSVTFSLQPTSQQRTQGRQNFDGTYAATKEGRGSTRGYTNNKRGNTVIRYRDDEGRNGIVLRESIKSSGESHTSIERHSTSFEFEYGSSGSRRKNGGSTRGTGRHESYTGIRGDRGSTELSYGGKQSHSGTGDGQSIKGIRKTHTSTERHSSSTELSYASSGGQRRKDGSARGTGRHEEGYTGISGGHGSIELNYEGKRPHSGIGGSGIIGGYGGGYAGMEGGHNSVDISYEDNFSHGCKGNHGGKGSCGCNGGHGSHGCDGGYERGENEGCKDDSGRHVNFGETYRKGNFIFKCKKLNDITVVLAPVKCVLDEKQMRIGEKRRKGGFLYACFKTKNGITLDIVGCFGDNEDIAEFGETFTLNNFIFMCAKEGDAGLHKPYGCLIEDKQVRIGQTVQVRSFLYKCFTSKKGSIQMDVVACLDKSGKEIDFGRRYRDGGFLYECEKTESGVRTGLVGCVAKVSGIDKEFTFGESWITDPSGPLSYKMKCIRDETKAMVDVTHCVANLEYAKSVAPLNSHVQLPKNMVLVCRRQADGKILNRVMTCDDFEKNERKFFCKKAYP</sequence>
<proteinExistence type="predicted"/>
<feature type="domain" description="Abnormal cell migration protein 18-like fibronectin type I" evidence="3">
    <location>
        <begin position="337"/>
        <end position="404"/>
    </location>
</feature>
<feature type="domain" description="Abnormal cell migration protein 18-like fibronectin type I" evidence="3">
    <location>
        <begin position="411"/>
        <end position="479"/>
    </location>
</feature>
<feature type="compositionally biased region" description="Basic and acidic residues" evidence="1">
    <location>
        <begin position="194"/>
        <end position="209"/>
    </location>
</feature>
<dbReference type="Proteomes" id="UP000030665">
    <property type="component" value="Unassembled WGS sequence"/>
</dbReference>
<feature type="domain" description="Abnormal cell migration protein 18-like fibronectin type I" evidence="3">
    <location>
        <begin position="295"/>
        <end position="329"/>
    </location>
</feature>
<feature type="compositionally biased region" description="Polar residues" evidence="1">
    <location>
        <begin position="147"/>
        <end position="159"/>
    </location>
</feature>
<dbReference type="Pfam" id="PF23003">
    <property type="entry name" value="Fn1_2"/>
    <property type="match status" value="3"/>
</dbReference>
<dbReference type="EMBL" id="HG805812">
    <property type="protein sequence ID" value="CDW51925.1"/>
    <property type="molecule type" value="Genomic_DNA"/>
</dbReference>
<feature type="chain" id="PRO_5001728503" description="Abnormal cell migration protein 18-like fibronectin type I domain-containing protein" evidence="2">
    <location>
        <begin position="21"/>
        <end position="590"/>
    </location>
</feature>
<reference evidence="4" key="2">
    <citation type="submission" date="2014-03" db="EMBL/GenBank/DDBJ databases">
        <title>The whipworm genome and dual-species transcriptomics of an intimate host-pathogen interaction.</title>
        <authorList>
            <person name="Foth B.J."/>
            <person name="Tsai I.J."/>
            <person name="Reid A.J."/>
            <person name="Bancroft A.J."/>
            <person name="Nichol S."/>
            <person name="Tracey A."/>
            <person name="Holroyd N."/>
            <person name="Cotton J.A."/>
            <person name="Stanley E.J."/>
            <person name="Zarowiecki M."/>
            <person name="Liu J.Z."/>
            <person name="Huckvale T."/>
            <person name="Cooper P.J."/>
            <person name="Grencis R.K."/>
            <person name="Berriman M."/>
        </authorList>
    </citation>
    <scope>NUCLEOTIDE SEQUENCE [LARGE SCALE GENOMIC DNA]</scope>
</reference>
<reference evidence="4" key="1">
    <citation type="submission" date="2014-01" db="EMBL/GenBank/DDBJ databases">
        <authorList>
            <person name="Aslett M."/>
        </authorList>
    </citation>
    <scope>NUCLEOTIDE SEQUENCE</scope>
</reference>
<evidence type="ECO:0000313" key="4">
    <source>
        <dbReference type="EMBL" id="CDW51925.1"/>
    </source>
</evidence>
<feature type="signal peptide" evidence="2">
    <location>
        <begin position="1"/>
        <end position="20"/>
    </location>
</feature>
<gene>
    <name evidence="4" type="ORF">TTRE_0000018401</name>
</gene>
<dbReference type="OrthoDB" id="10408897at2759"/>
<dbReference type="AlphaFoldDB" id="A0A077YZX8"/>
<name>A0A077YZX8_TRITR</name>
<accession>A0A077YZX8</accession>
<feature type="region of interest" description="Disordered" evidence="1">
    <location>
        <begin position="92"/>
        <end position="227"/>
    </location>
</feature>
<dbReference type="InterPro" id="IPR055119">
    <property type="entry name" value="Mig18_Fn1"/>
</dbReference>
<evidence type="ECO:0000259" key="3">
    <source>
        <dbReference type="Pfam" id="PF23003"/>
    </source>
</evidence>
<dbReference type="InterPro" id="IPR040282">
    <property type="entry name" value="Mig-18-like"/>
</dbReference>
<feature type="compositionally biased region" description="Basic and acidic residues" evidence="1">
    <location>
        <begin position="132"/>
        <end position="146"/>
    </location>
</feature>
<evidence type="ECO:0000256" key="1">
    <source>
        <dbReference type="SAM" id="MobiDB-lite"/>
    </source>
</evidence>
<protein>
    <recommendedName>
        <fullName evidence="3">Abnormal cell migration protein 18-like fibronectin type I domain-containing protein</fullName>
    </recommendedName>
</protein>